<comment type="caution">
    <text evidence="3">The sequence shown here is derived from an EMBL/GenBank/DDBJ whole genome shotgun (WGS) entry which is preliminary data.</text>
</comment>
<feature type="non-terminal residue" evidence="3">
    <location>
        <position position="460"/>
    </location>
</feature>
<dbReference type="Proteomes" id="UP000478052">
    <property type="component" value="Unassembled WGS sequence"/>
</dbReference>
<keyword evidence="4" id="KW-1185">Reference proteome</keyword>
<feature type="domain" description="CCHC-type" evidence="2">
    <location>
        <begin position="397"/>
        <end position="413"/>
    </location>
</feature>
<evidence type="ECO:0000256" key="1">
    <source>
        <dbReference type="SAM" id="MobiDB-lite"/>
    </source>
</evidence>
<evidence type="ECO:0000259" key="2">
    <source>
        <dbReference type="SMART" id="SM00343"/>
    </source>
</evidence>
<dbReference type="SUPFAM" id="SSF57756">
    <property type="entry name" value="Retrovirus zinc finger-like domains"/>
    <property type="match status" value="1"/>
</dbReference>
<dbReference type="PANTHER" id="PTHR47331">
    <property type="entry name" value="PHD-TYPE DOMAIN-CONTAINING PROTEIN"/>
    <property type="match status" value="1"/>
</dbReference>
<dbReference type="Pfam" id="PF03564">
    <property type="entry name" value="DUF1759"/>
    <property type="match status" value="1"/>
</dbReference>
<feature type="compositionally biased region" description="Basic and acidic residues" evidence="1">
    <location>
        <begin position="333"/>
        <end position="342"/>
    </location>
</feature>
<gene>
    <name evidence="3" type="ORF">FWK35_00039032</name>
</gene>
<dbReference type="OrthoDB" id="6618528at2759"/>
<accession>A0A6G0VLW0</accession>
<dbReference type="InterPro" id="IPR036875">
    <property type="entry name" value="Znf_CCHC_sf"/>
</dbReference>
<dbReference type="AlphaFoldDB" id="A0A6G0VLW0"/>
<dbReference type="GO" id="GO:0008270">
    <property type="term" value="F:zinc ion binding"/>
    <property type="evidence" value="ECO:0007669"/>
    <property type="project" value="InterPro"/>
</dbReference>
<name>A0A6G0VLW0_APHCR</name>
<feature type="region of interest" description="Disordered" evidence="1">
    <location>
        <begin position="319"/>
        <end position="342"/>
    </location>
</feature>
<dbReference type="EMBL" id="VUJU01014858">
    <property type="protein sequence ID" value="KAF0699618.1"/>
    <property type="molecule type" value="Genomic_DNA"/>
</dbReference>
<feature type="compositionally biased region" description="Polar residues" evidence="1">
    <location>
        <begin position="319"/>
        <end position="330"/>
    </location>
</feature>
<protein>
    <recommendedName>
        <fullName evidence="2">CCHC-type domain-containing protein</fullName>
    </recommendedName>
</protein>
<evidence type="ECO:0000313" key="4">
    <source>
        <dbReference type="Proteomes" id="UP000478052"/>
    </source>
</evidence>
<dbReference type="PANTHER" id="PTHR47331:SF5">
    <property type="entry name" value="RIBONUCLEASE H"/>
    <property type="match status" value="1"/>
</dbReference>
<sequence>MTDIKDLERLTRGKARAEIFRTTVVASIRSVHEFALRIASEPNVVPQFLVAVTDLDMLWTQFKLEDEAVLGFLVSLDKTNEYASGLPAEVRALITESKAIADSLIPKGADAVDMSYINSNFTSRNVPTPLAPPTVINNSNSRLPEIPLPKFDGDFRYWPTFRDRFKALVDSRSNLTPIYKMYYLIGCLRRSAAEAVRSIPVASDSYDLAWTTLSNRFNRPRMVTTSLVDKLLNVPSSTQESLPELTSFLCQFSESVSLLNALNIPDLGSFLLFALAFRRLPISTRKLFESTVTSDYPSMSELLTFVESRVSILELVGDSSSRTNKGTTASKPFYDDQSRKGGDRYKRQQTAHAASFVTAAPSKTCPCCTEPHLLESCTRFKSWTVEERARWTQDNKLCFICFSAGHWANNCKSKTRCHQCNRRHHHLVHMHSGDQRNREDAPRSDTSLCTSAALHQSIST</sequence>
<dbReference type="SMART" id="SM00343">
    <property type="entry name" value="ZnF_C2HC"/>
    <property type="match status" value="1"/>
</dbReference>
<proteinExistence type="predicted"/>
<dbReference type="GO" id="GO:0003676">
    <property type="term" value="F:nucleic acid binding"/>
    <property type="evidence" value="ECO:0007669"/>
    <property type="project" value="InterPro"/>
</dbReference>
<reference evidence="3 4" key="1">
    <citation type="submission" date="2019-08" db="EMBL/GenBank/DDBJ databases">
        <title>Whole genome of Aphis craccivora.</title>
        <authorList>
            <person name="Voronova N.V."/>
            <person name="Shulinski R.S."/>
            <person name="Bandarenka Y.V."/>
            <person name="Zhorov D.G."/>
            <person name="Warner D."/>
        </authorList>
    </citation>
    <scope>NUCLEOTIDE SEQUENCE [LARGE SCALE GENOMIC DNA]</scope>
    <source>
        <strain evidence="3">180601</strain>
        <tissue evidence="3">Whole Body</tissue>
    </source>
</reference>
<organism evidence="3 4">
    <name type="scientific">Aphis craccivora</name>
    <name type="common">Cowpea aphid</name>
    <dbReference type="NCBI Taxonomy" id="307492"/>
    <lineage>
        <taxon>Eukaryota</taxon>
        <taxon>Metazoa</taxon>
        <taxon>Ecdysozoa</taxon>
        <taxon>Arthropoda</taxon>
        <taxon>Hexapoda</taxon>
        <taxon>Insecta</taxon>
        <taxon>Pterygota</taxon>
        <taxon>Neoptera</taxon>
        <taxon>Paraneoptera</taxon>
        <taxon>Hemiptera</taxon>
        <taxon>Sternorrhyncha</taxon>
        <taxon>Aphidomorpha</taxon>
        <taxon>Aphidoidea</taxon>
        <taxon>Aphididae</taxon>
        <taxon>Aphidini</taxon>
        <taxon>Aphis</taxon>
        <taxon>Aphis</taxon>
    </lineage>
</organism>
<evidence type="ECO:0000313" key="3">
    <source>
        <dbReference type="EMBL" id="KAF0699618.1"/>
    </source>
</evidence>
<dbReference type="InterPro" id="IPR001878">
    <property type="entry name" value="Znf_CCHC"/>
</dbReference>
<dbReference type="InterPro" id="IPR005312">
    <property type="entry name" value="DUF1759"/>
</dbReference>